<dbReference type="Proteomes" id="UP000235145">
    <property type="component" value="Unassembled WGS sequence"/>
</dbReference>
<dbReference type="InterPro" id="IPR005607">
    <property type="entry name" value="BSD_dom"/>
</dbReference>
<sequence>MMETQVVKRAKYKSSVKDPGVRGTLKMTRERFVFMPNDPSSSIRLNVEFRLIKGNKEGSNRPALLNLTQDQGNYIFEFENFSDRELCRDFVAKAITFYGEGGSEKAVPLPHKDEQLSSAEMERRIKLLQEDSELQKLHKQFVMGGVLSETEFWATRKKLLDVNNTSSSRKAKQRVGLKSDMIFNVKPSSDGQSNKVTFNLTPEMIHQIFAEKPAVRQAYLNFVPNKMTEKDFWTKYWRAQYLHSTRNIVAAAAEAAEDEELAVFLRQDAILASEIKHKIRKVDPTLDMEADEGDDYTHIPGHGLATESGKDELEAQYEPFKRSFLQDINRHAAVVLEGRTVDFETEGDTRSVAQALATCKRVELAKEASSDGNLVHQERLDRITRMAEIEDLQAPRDPPVAPLSIKDPRDYFDSQQQVVGMGMGMGDELGGGGRKFKSRMNTSETYASLRGFISEIKTLGLTDPVVRPEVAVKVLNGLTQTISSSKYQRGFGKNPHDSILDTLPTVTKDELLLHWTSIQELLKHFWSSYPITTSYLYTKVGEPAEGCHVTNLPKATGMEIKESVQSDSRHQVSLLVQPMLQALDAAFAHYDAVDQRKRSSTNGYNV</sequence>
<organism evidence="2 3">
    <name type="scientific">Lactuca sativa</name>
    <name type="common">Garden lettuce</name>
    <dbReference type="NCBI Taxonomy" id="4236"/>
    <lineage>
        <taxon>Eukaryota</taxon>
        <taxon>Viridiplantae</taxon>
        <taxon>Streptophyta</taxon>
        <taxon>Embryophyta</taxon>
        <taxon>Tracheophyta</taxon>
        <taxon>Spermatophyta</taxon>
        <taxon>Magnoliopsida</taxon>
        <taxon>eudicotyledons</taxon>
        <taxon>Gunneridae</taxon>
        <taxon>Pentapetalae</taxon>
        <taxon>asterids</taxon>
        <taxon>campanulids</taxon>
        <taxon>Asterales</taxon>
        <taxon>Asteraceae</taxon>
        <taxon>Cichorioideae</taxon>
        <taxon>Cichorieae</taxon>
        <taxon>Lactucinae</taxon>
        <taxon>Lactuca</taxon>
    </lineage>
</organism>
<dbReference type="SUPFAM" id="SSF50729">
    <property type="entry name" value="PH domain-like"/>
    <property type="match status" value="1"/>
</dbReference>
<dbReference type="GO" id="GO:0005675">
    <property type="term" value="C:transcription factor TFIIH holo complex"/>
    <property type="evidence" value="ECO:0000318"/>
    <property type="project" value="GO_Central"/>
</dbReference>
<dbReference type="Gene3D" id="1.10.3970.10">
    <property type="entry name" value="BSD domain"/>
    <property type="match status" value="1"/>
</dbReference>
<feature type="domain" description="BSD" evidence="1">
    <location>
        <begin position="103"/>
        <end position="164"/>
    </location>
</feature>
<keyword evidence="3" id="KW-1185">Reference proteome</keyword>
<evidence type="ECO:0000313" key="3">
    <source>
        <dbReference type="Proteomes" id="UP000235145"/>
    </source>
</evidence>
<evidence type="ECO:0000259" key="1">
    <source>
        <dbReference type="PROSITE" id="PS50858"/>
    </source>
</evidence>
<dbReference type="GO" id="GO:0006289">
    <property type="term" value="P:nucleotide-excision repair"/>
    <property type="evidence" value="ECO:0007669"/>
    <property type="project" value="InterPro"/>
</dbReference>
<dbReference type="PANTHER" id="PTHR12856">
    <property type="entry name" value="TRANSCRIPTION INITIATION FACTOR IIH-RELATED"/>
    <property type="match status" value="1"/>
</dbReference>
<evidence type="ECO:0000313" key="2">
    <source>
        <dbReference type="EMBL" id="KAJ0226722.1"/>
    </source>
</evidence>
<accession>A0A9R1WQ40</accession>
<feature type="domain" description="BSD" evidence="1">
    <location>
        <begin position="192"/>
        <end position="244"/>
    </location>
</feature>
<proteinExistence type="predicted"/>
<comment type="caution">
    <text evidence="2">The sequence shown here is derived from an EMBL/GenBank/DDBJ whole genome shotgun (WGS) entry which is preliminary data.</text>
</comment>
<dbReference type="GO" id="GO:0000439">
    <property type="term" value="C:transcription factor TFIIH core complex"/>
    <property type="evidence" value="ECO:0000318"/>
    <property type="project" value="GO_Central"/>
</dbReference>
<dbReference type="EMBL" id="NBSK02000001">
    <property type="protein sequence ID" value="KAJ0226722.1"/>
    <property type="molecule type" value="Genomic_DNA"/>
</dbReference>
<name>A0A9R1WQ40_LACSA</name>
<dbReference type="SMART" id="SM00751">
    <property type="entry name" value="BSD"/>
    <property type="match status" value="2"/>
</dbReference>
<dbReference type="PROSITE" id="PS50858">
    <property type="entry name" value="BSD"/>
    <property type="match status" value="2"/>
</dbReference>
<dbReference type="SUPFAM" id="SSF140383">
    <property type="entry name" value="BSD domain-like"/>
    <property type="match status" value="2"/>
</dbReference>
<reference evidence="2 3" key="1">
    <citation type="journal article" date="2017" name="Nat. Commun.">
        <title>Genome assembly with in vitro proximity ligation data and whole-genome triplication in lettuce.</title>
        <authorList>
            <person name="Reyes-Chin-Wo S."/>
            <person name="Wang Z."/>
            <person name="Yang X."/>
            <person name="Kozik A."/>
            <person name="Arikit S."/>
            <person name="Song C."/>
            <person name="Xia L."/>
            <person name="Froenicke L."/>
            <person name="Lavelle D.O."/>
            <person name="Truco M.J."/>
            <person name="Xia R."/>
            <person name="Zhu S."/>
            <person name="Xu C."/>
            <person name="Xu H."/>
            <person name="Xu X."/>
            <person name="Cox K."/>
            <person name="Korf I."/>
            <person name="Meyers B.C."/>
            <person name="Michelmore R.W."/>
        </authorList>
    </citation>
    <scope>NUCLEOTIDE SEQUENCE [LARGE SCALE GENOMIC DNA]</scope>
    <source>
        <strain evidence="3">cv. Salinas</strain>
        <tissue evidence="2">Seedlings</tissue>
    </source>
</reference>
<dbReference type="Pfam" id="PF03909">
    <property type="entry name" value="BSD"/>
    <property type="match status" value="1"/>
</dbReference>
<dbReference type="GO" id="GO:0006366">
    <property type="term" value="P:transcription by RNA polymerase II"/>
    <property type="evidence" value="ECO:0000318"/>
    <property type="project" value="GO_Central"/>
</dbReference>
<dbReference type="Gene3D" id="6.10.140.1200">
    <property type="match status" value="1"/>
</dbReference>
<gene>
    <name evidence="2" type="ORF">LSAT_V11C100026390</name>
</gene>
<dbReference type="InterPro" id="IPR035925">
    <property type="entry name" value="BSD_dom_sf"/>
</dbReference>
<dbReference type="InterPro" id="IPR027079">
    <property type="entry name" value="Tfb1/GTF2H1"/>
</dbReference>
<protein>
    <recommendedName>
        <fullName evidence="1">BSD domain-containing protein</fullName>
    </recommendedName>
</protein>
<dbReference type="GO" id="GO:0006360">
    <property type="term" value="P:transcription by RNA polymerase I"/>
    <property type="evidence" value="ECO:0000318"/>
    <property type="project" value="GO_Central"/>
</dbReference>
<dbReference type="GO" id="GO:0006281">
    <property type="term" value="P:DNA repair"/>
    <property type="evidence" value="ECO:0000318"/>
    <property type="project" value="GO_Central"/>
</dbReference>
<dbReference type="AlphaFoldDB" id="A0A9R1WQ40"/>